<keyword evidence="3" id="KW-1185">Reference proteome</keyword>
<feature type="transmembrane region" description="Helical" evidence="1">
    <location>
        <begin position="114"/>
        <end position="135"/>
    </location>
</feature>
<comment type="caution">
    <text evidence="2">The sequence shown here is derived from an EMBL/GenBank/DDBJ whole genome shotgun (WGS) entry which is preliminary data.</text>
</comment>
<name>A0A6A8D8L0_9BACI</name>
<organism evidence="2 3">
    <name type="scientific">Aquibacillus halophilus</name>
    <dbReference type="NCBI Taxonomy" id="930132"/>
    <lineage>
        <taxon>Bacteria</taxon>
        <taxon>Bacillati</taxon>
        <taxon>Bacillota</taxon>
        <taxon>Bacilli</taxon>
        <taxon>Bacillales</taxon>
        <taxon>Bacillaceae</taxon>
        <taxon>Aquibacillus</taxon>
    </lineage>
</organism>
<dbReference type="EMBL" id="WJNG01000003">
    <property type="protein sequence ID" value="MRH41928.1"/>
    <property type="molecule type" value="Genomic_DNA"/>
</dbReference>
<dbReference type="Pfam" id="PF04854">
    <property type="entry name" value="DUF624"/>
    <property type="match status" value="1"/>
</dbReference>
<sequence>MNFLGYQGGLFKLFEWISKFAYVNVLWMAFSFIGLIIFGFFPATIAMFTIVRKWIMGDTDISIFKQFWSIYKQEFIKSNLLGLLLILVAGIIYVNLIYIEANTGNLLVLTHIPLYLFMFAFILTVIYLFPVYVHYDVKFFQMFKNSFLIMIINPIYTLMMILGIIGTYYGLSLVPGLIFFFGGSALTYIIMWPSYQAFQKVEKKKEKTVETNS</sequence>
<dbReference type="AlphaFoldDB" id="A0A6A8D8L0"/>
<dbReference type="InterPro" id="IPR006938">
    <property type="entry name" value="DUF624"/>
</dbReference>
<dbReference type="Proteomes" id="UP000799092">
    <property type="component" value="Unassembled WGS sequence"/>
</dbReference>
<gene>
    <name evidence="2" type="ORF">GH741_04470</name>
</gene>
<feature type="transmembrane region" description="Helical" evidence="1">
    <location>
        <begin position="20"/>
        <end position="48"/>
    </location>
</feature>
<evidence type="ECO:0000313" key="3">
    <source>
        <dbReference type="Proteomes" id="UP000799092"/>
    </source>
</evidence>
<evidence type="ECO:0000313" key="2">
    <source>
        <dbReference type="EMBL" id="MRH41928.1"/>
    </source>
</evidence>
<feature type="transmembrane region" description="Helical" evidence="1">
    <location>
        <begin position="80"/>
        <end position="99"/>
    </location>
</feature>
<keyword evidence="1" id="KW-0472">Membrane</keyword>
<proteinExistence type="predicted"/>
<dbReference type="OrthoDB" id="2182676at2"/>
<reference evidence="2" key="1">
    <citation type="submission" date="2019-11" db="EMBL/GenBank/DDBJ databases">
        <authorList>
            <person name="Li J."/>
        </authorList>
    </citation>
    <scope>NUCLEOTIDE SEQUENCE</scope>
    <source>
        <strain evidence="2">B6B</strain>
    </source>
</reference>
<feature type="transmembrane region" description="Helical" evidence="1">
    <location>
        <begin position="147"/>
        <end position="171"/>
    </location>
</feature>
<feature type="transmembrane region" description="Helical" evidence="1">
    <location>
        <begin position="177"/>
        <end position="195"/>
    </location>
</feature>
<evidence type="ECO:0000256" key="1">
    <source>
        <dbReference type="SAM" id="Phobius"/>
    </source>
</evidence>
<accession>A0A6A8D8L0</accession>
<dbReference type="RefSeq" id="WP_153735593.1">
    <property type="nucleotide sequence ID" value="NZ_WJNG01000003.1"/>
</dbReference>
<keyword evidence="1" id="KW-1133">Transmembrane helix</keyword>
<protein>
    <submittedName>
        <fullName evidence="2">DUF624 domain-containing protein</fullName>
    </submittedName>
</protein>
<keyword evidence="1" id="KW-0812">Transmembrane</keyword>